<protein>
    <recommendedName>
        <fullName evidence="1">Thoeris protein ThsB TIR-like domain-containing protein</fullName>
    </recommendedName>
</protein>
<dbReference type="Pfam" id="PF08937">
    <property type="entry name" value="ThsB_TIR"/>
    <property type="match status" value="1"/>
</dbReference>
<comment type="caution">
    <text evidence="2">The sequence shown here is derived from an EMBL/GenBank/DDBJ whole genome shotgun (WGS) entry which is preliminary data.</text>
</comment>
<dbReference type="EMBL" id="QRUU01000024">
    <property type="protein sequence ID" value="RGR97297.1"/>
    <property type="molecule type" value="Genomic_DNA"/>
</dbReference>
<dbReference type="InterPro" id="IPR015032">
    <property type="entry name" value="ThsB__TIR-like_domain"/>
</dbReference>
<sequence length="144" mass="16519">MAKKKVYVCFDYDRDKHYKYLMEAWNANPNFEFLFNDKSPREIQSYNISVIKSCLTKKIKEANYTVVLAGKDANKLHKDAEKIGYKNWQNFEVAQSVENGNKLIVVNLPDSTDAPDECYGHGAIWAGKYSQENIIKGLDEAAKK</sequence>
<evidence type="ECO:0000313" key="3">
    <source>
        <dbReference type="Proteomes" id="UP000285864"/>
    </source>
</evidence>
<reference evidence="2 3" key="1">
    <citation type="submission" date="2018-08" db="EMBL/GenBank/DDBJ databases">
        <title>A genome reference for cultivated species of the human gut microbiota.</title>
        <authorList>
            <person name="Zou Y."/>
            <person name="Xue W."/>
            <person name="Luo G."/>
        </authorList>
    </citation>
    <scope>NUCLEOTIDE SEQUENCE [LARGE SCALE GENOMIC DNA]</scope>
    <source>
        <strain evidence="2 3">AF24-2</strain>
    </source>
</reference>
<organism evidence="2 3">
    <name type="scientific">Phocaeicola coprocola</name>
    <dbReference type="NCBI Taxonomy" id="310298"/>
    <lineage>
        <taxon>Bacteria</taxon>
        <taxon>Pseudomonadati</taxon>
        <taxon>Bacteroidota</taxon>
        <taxon>Bacteroidia</taxon>
        <taxon>Bacteroidales</taxon>
        <taxon>Bacteroidaceae</taxon>
        <taxon>Phocaeicola</taxon>
    </lineage>
</organism>
<evidence type="ECO:0000259" key="1">
    <source>
        <dbReference type="Pfam" id="PF08937"/>
    </source>
</evidence>
<dbReference type="AlphaFoldDB" id="A0A412GR63"/>
<dbReference type="Gene3D" id="3.40.50.11200">
    <property type="match status" value="1"/>
</dbReference>
<feature type="domain" description="Thoeris protein ThsB TIR-like" evidence="1">
    <location>
        <begin position="7"/>
        <end position="112"/>
    </location>
</feature>
<dbReference type="Proteomes" id="UP000285864">
    <property type="component" value="Unassembled WGS sequence"/>
</dbReference>
<dbReference type="RefSeq" id="WP_118484133.1">
    <property type="nucleotide sequence ID" value="NZ_QRUU01000024.1"/>
</dbReference>
<keyword evidence="3" id="KW-1185">Reference proteome</keyword>
<gene>
    <name evidence="2" type="ORF">DWY20_07055</name>
</gene>
<evidence type="ECO:0000313" key="2">
    <source>
        <dbReference type="EMBL" id="RGR97297.1"/>
    </source>
</evidence>
<proteinExistence type="predicted"/>
<accession>A0A412GR63</accession>
<name>A0A412GR63_9BACT</name>